<accession>A0A645EES4</accession>
<name>A0A645EES4_9ZZZZ</name>
<reference evidence="1" key="1">
    <citation type="submission" date="2019-08" db="EMBL/GenBank/DDBJ databases">
        <authorList>
            <person name="Kucharzyk K."/>
            <person name="Murdoch R.W."/>
            <person name="Higgins S."/>
            <person name="Loffler F."/>
        </authorList>
    </citation>
    <scope>NUCLEOTIDE SEQUENCE</scope>
</reference>
<protein>
    <submittedName>
        <fullName evidence="1">Uncharacterized protein</fullName>
    </submittedName>
</protein>
<proteinExistence type="predicted"/>
<gene>
    <name evidence="1" type="ORF">SDC9_146975</name>
</gene>
<organism evidence="1">
    <name type="scientific">bioreactor metagenome</name>
    <dbReference type="NCBI Taxonomy" id="1076179"/>
    <lineage>
        <taxon>unclassified sequences</taxon>
        <taxon>metagenomes</taxon>
        <taxon>ecological metagenomes</taxon>
    </lineage>
</organism>
<comment type="caution">
    <text evidence="1">The sequence shown here is derived from an EMBL/GenBank/DDBJ whole genome shotgun (WGS) entry which is preliminary data.</text>
</comment>
<sequence length="100" mass="10694">MPHCRDCGRAAAGKGIEQNFARGGGHDAVGQLHRLRGRMRVAPLLRDAPDVPHAVCAGGKCESGLCNEINDFVGRQKITGIEVDAARPLPDDDLPHRHAP</sequence>
<evidence type="ECO:0000313" key="1">
    <source>
        <dbReference type="EMBL" id="MPM99781.1"/>
    </source>
</evidence>
<dbReference type="EMBL" id="VSSQ01045857">
    <property type="protein sequence ID" value="MPM99781.1"/>
    <property type="molecule type" value="Genomic_DNA"/>
</dbReference>
<dbReference type="AlphaFoldDB" id="A0A645EES4"/>